<accession>A0A4R5DCK4</accession>
<dbReference type="RefSeq" id="WP_131962056.1">
    <property type="nucleotide sequence ID" value="NZ_SMFL01000019.1"/>
</dbReference>
<dbReference type="PROSITE" id="PS51257">
    <property type="entry name" value="PROKAR_LIPOPROTEIN"/>
    <property type="match status" value="1"/>
</dbReference>
<dbReference type="PANTHER" id="PTHR43143">
    <property type="entry name" value="METALLOPHOSPHOESTERASE, CALCINEURIN SUPERFAMILY"/>
    <property type="match status" value="1"/>
</dbReference>
<dbReference type="PANTHER" id="PTHR43143:SF1">
    <property type="entry name" value="SERINE_THREONINE-PROTEIN PHOSPHATASE CPPED1"/>
    <property type="match status" value="1"/>
</dbReference>
<dbReference type="Gene3D" id="3.60.21.10">
    <property type="match status" value="1"/>
</dbReference>
<dbReference type="SUPFAM" id="SSF56300">
    <property type="entry name" value="Metallo-dependent phosphatases"/>
    <property type="match status" value="1"/>
</dbReference>
<dbReference type="EMBL" id="SMFL01000019">
    <property type="protein sequence ID" value="TDE09551.1"/>
    <property type="molecule type" value="Genomic_DNA"/>
</dbReference>
<dbReference type="AlphaFoldDB" id="A0A4R5DCK4"/>
<comment type="caution">
    <text evidence="2">The sequence shown here is derived from an EMBL/GenBank/DDBJ whole genome shotgun (WGS) entry which is preliminary data.</text>
</comment>
<dbReference type="InterPro" id="IPR051918">
    <property type="entry name" value="STPP_CPPED1"/>
</dbReference>
<dbReference type="InterPro" id="IPR004843">
    <property type="entry name" value="Calcineurin-like_PHP"/>
</dbReference>
<dbReference type="Gene3D" id="3.60.21.40">
    <property type="entry name" value="GpdQ, catalytic alpha/beta sandwich domain"/>
    <property type="match status" value="1"/>
</dbReference>
<dbReference type="InterPro" id="IPR042283">
    <property type="entry name" value="GpdQ_catalytic"/>
</dbReference>
<protein>
    <submittedName>
        <fullName evidence="2">Transcriptional regulator</fullName>
    </submittedName>
</protein>
<feature type="domain" description="Calcineurin-like phosphoesterase" evidence="1">
    <location>
        <begin position="38"/>
        <end position="214"/>
    </location>
</feature>
<evidence type="ECO:0000313" key="3">
    <source>
        <dbReference type="Proteomes" id="UP000294850"/>
    </source>
</evidence>
<proteinExistence type="predicted"/>
<sequence>MFTRRSFLWKFIGLSGFLLSCKDKDIEKPAESKDDLSLRFIVCSDGHFGQPGTDYIADHQNIVRWINQKHVGEPLDFVVFNGDIIHDKAEFLAQVKGIFDNLSMPYFVTRGNHDMVSADTWKETWGYFPNHSFEKSAYGFILGDTSNEKGEIVNVDIKWLAEQLAKYKEKQKIFIFLHVPQIDLNASPVVVSEAMQMIESHSNIGAVFHGHDHNMDTLISNNGKHYIFDGHFGGNWGLSYKGFRTVNIDESNKLVTSQYDPGKSVIVNENLL</sequence>
<name>A0A4R5DCK4_9BACT</name>
<evidence type="ECO:0000313" key="2">
    <source>
        <dbReference type="EMBL" id="TDE09551.1"/>
    </source>
</evidence>
<dbReference type="OrthoDB" id="9816081at2"/>
<organism evidence="2 3">
    <name type="scientific">Dyadobacter psychrotolerans</name>
    <dbReference type="NCBI Taxonomy" id="2541721"/>
    <lineage>
        <taxon>Bacteria</taxon>
        <taxon>Pseudomonadati</taxon>
        <taxon>Bacteroidota</taxon>
        <taxon>Cytophagia</taxon>
        <taxon>Cytophagales</taxon>
        <taxon>Spirosomataceae</taxon>
        <taxon>Dyadobacter</taxon>
    </lineage>
</organism>
<dbReference type="Pfam" id="PF00149">
    <property type="entry name" value="Metallophos"/>
    <property type="match status" value="1"/>
</dbReference>
<keyword evidence="3" id="KW-1185">Reference proteome</keyword>
<dbReference type="GO" id="GO:0016787">
    <property type="term" value="F:hydrolase activity"/>
    <property type="evidence" value="ECO:0007669"/>
    <property type="project" value="InterPro"/>
</dbReference>
<dbReference type="InterPro" id="IPR029052">
    <property type="entry name" value="Metallo-depent_PP-like"/>
</dbReference>
<evidence type="ECO:0000259" key="1">
    <source>
        <dbReference type="Pfam" id="PF00149"/>
    </source>
</evidence>
<reference evidence="2 3" key="1">
    <citation type="submission" date="2019-03" db="EMBL/GenBank/DDBJ databases">
        <title>Dyadobacter AR-3-6 sp. nov., isolated from arctic soil.</title>
        <authorList>
            <person name="Chaudhary D.K."/>
        </authorList>
    </citation>
    <scope>NUCLEOTIDE SEQUENCE [LARGE SCALE GENOMIC DNA]</scope>
    <source>
        <strain evidence="2 3">AR-3-6</strain>
    </source>
</reference>
<gene>
    <name evidence="2" type="ORF">E0F88_30135</name>
</gene>
<dbReference type="Proteomes" id="UP000294850">
    <property type="component" value="Unassembled WGS sequence"/>
</dbReference>